<keyword evidence="3" id="KW-0175">Coiled coil</keyword>
<feature type="region of interest" description="Disordered" evidence="4">
    <location>
        <begin position="143"/>
        <end position="168"/>
    </location>
</feature>
<dbReference type="Gene3D" id="3.30.310.10">
    <property type="entry name" value="TATA-Binding Protein"/>
    <property type="match status" value="1"/>
</dbReference>
<dbReference type="SMART" id="SM00809">
    <property type="entry name" value="Alpha_adaptinC2"/>
    <property type="match status" value="1"/>
</dbReference>
<sequence length="603" mass="67944">MEPFGLNAEEEMEFLRKKNRSLKDENEELKQEVSQGVKIRMLLESRVTLLDPSSEMQEFEEFVEKLKENIMLEQKEEQEKAEKWKKKKNIVHISVTSVEKSGSIQKFEKCYPLPVFHKKFFEIANTTSEGFFNKFEELGKASHQTTMLDKSTETEDGDTETEFAESDKTKHGNVNCDIDLNFSMISFNDTTPALDDTGSISDHEVGNVDVDLDYSIGSVHDTAPTLDASGNSSDPEISNVDIGLNVSMSSTTMDVSGNVLASNLAHDSDEVDIANKADISKFVTKSNAILWEDDYIQVGCKLETRRNLGRLDMFYGNKTSEPFNKFTPNITCPGALAVQLQAQANPVEPIVAAGTQVLQVINFVCVQEFQKMPIMNIKFTFTNRAGAIQNFDKNFYLPLFISKFFEPTNMTLKQFYKKWRSLDATSQKAQKIFAAQSPMETVAIETKLKGFGANLLTEVDTDSDNYVFAGIIHTQTQKIEALIKLEPDEQSSTCRLTIRSIEENVSQTLADLLSAILKAPDAPYVPKPNADDKLMLKILEDPHTIRMLNSTLESKGFSKKKIKQTVDRLWQRDYIRADRPDRRGHFKAAGADGGGFWWIPAKN</sequence>
<dbReference type="InterPro" id="IPR013041">
    <property type="entry name" value="Clathrin_app_Ig-like_sf"/>
</dbReference>
<feature type="compositionally biased region" description="Acidic residues" evidence="4">
    <location>
        <begin position="154"/>
        <end position="164"/>
    </location>
</feature>
<dbReference type="GO" id="GO:0016192">
    <property type="term" value="P:vesicle-mediated transport"/>
    <property type="evidence" value="ECO:0007669"/>
    <property type="project" value="InterPro"/>
</dbReference>
<keyword evidence="2" id="KW-0653">Protein transport</keyword>
<dbReference type="Proteomes" id="UP000230233">
    <property type="component" value="Chromosome X"/>
</dbReference>
<dbReference type="InterPro" id="IPR012295">
    <property type="entry name" value="TBP_dom_sf"/>
</dbReference>
<dbReference type="InterPro" id="IPR009028">
    <property type="entry name" value="Coatomer/calthrin_app_sub_C"/>
</dbReference>
<accession>A0A2G5SL17</accession>
<evidence type="ECO:0000256" key="1">
    <source>
        <dbReference type="ARBA" id="ARBA00022448"/>
    </source>
</evidence>
<evidence type="ECO:0000256" key="3">
    <source>
        <dbReference type="SAM" id="Coils"/>
    </source>
</evidence>
<dbReference type="GO" id="GO:0030131">
    <property type="term" value="C:clathrin adaptor complex"/>
    <property type="evidence" value="ECO:0007669"/>
    <property type="project" value="InterPro"/>
</dbReference>
<dbReference type="InterPro" id="IPR003164">
    <property type="entry name" value="Clathrin_a-adaptin_app_sub_C"/>
</dbReference>
<dbReference type="GO" id="GO:0006886">
    <property type="term" value="P:intracellular protein transport"/>
    <property type="evidence" value="ECO:0007669"/>
    <property type="project" value="InterPro"/>
</dbReference>
<feature type="coiled-coil region" evidence="3">
    <location>
        <begin position="5"/>
        <end position="87"/>
    </location>
</feature>
<dbReference type="Pfam" id="PF02883">
    <property type="entry name" value="Alpha_adaptinC2"/>
    <property type="match status" value="1"/>
</dbReference>
<dbReference type="Gene3D" id="2.60.40.1230">
    <property type="match status" value="1"/>
</dbReference>
<dbReference type="EMBL" id="PDUG01000006">
    <property type="protein sequence ID" value="PIC15784.1"/>
    <property type="molecule type" value="Genomic_DNA"/>
</dbReference>
<dbReference type="SUPFAM" id="SSF49348">
    <property type="entry name" value="Clathrin adaptor appendage domain"/>
    <property type="match status" value="1"/>
</dbReference>
<dbReference type="Pfam" id="PF02296">
    <property type="entry name" value="Alpha_adaptin_C"/>
    <property type="match status" value="1"/>
</dbReference>
<evidence type="ECO:0000256" key="2">
    <source>
        <dbReference type="ARBA" id="ARBA00022927"/>
    </source>
</evidence>
<dbReference type="InterPro" id="IPR008152">
    <property type="entry name" value="Clathrin_a/b/g-adaptin_app_Ig"/>
</dbReference>
<evidence type="ECO:0000256" key="4">
    <source>
        <dbReference type="SAM" id="MobiDB-lite"/>
    </source>
</evidence>
<protein>
    <recommendedName>
        <fullName evidence="5">Clathrin adaptor alpha/beta/gamma-adaptin appendage Ig-like subdomain domain-containing protein</fullName>
    </recommendedName>
</protein>
<proteinExistence type="predicted"/>
<reference evidence="7" key="1">
    <citation type="submission" date="2017-10" db="EMBL/GenBank/DDBJ databases">
        <title>Rapid genome shrinkage in a self-fertile nematode reveals novel sperm competition proteins.</title>
        <authorList>
            <person name="Yin D."/>
            <person name="Schwarz E.M."/>
            <person name="Thomas C.G."/>
            <person name="Felde R.L."/>
            <person name="Korf I.F."/>
            <person name="Cutter A.D."/>
            <person name="Schartner C.M."/>
            <person name="Ralston E.J."/>
            <person name="Meyer B.J."/>
            <person name="Haag E.S."/>
        </authorList>
    </citation>
    <scope>NUCLEOTIDE SEQUENCE [LARGE SCALE GENOMIC DNA]</scope>
    <source>
        <strain evidence="7">JU1422</strain>
    </source>
</reference>
<dbReference type="STRING" id="1611254.A0A2G5SL17"/>
<feature type="domain" description="Clathrin adaptor alpha/beta/gamma-adaptin appendage Ig-like subdomain" evidence="5">
    <location>
        <begin position="280"/>
        <end position="398"/>
    </location>
</feature>
<evidence type="ECO:0000313" key="7">
    <source>
        <dbReference type="Proteomes" id="UP000230233"/>
    </source>
</evidence>
<keyword evidence="7" id="KW-1185">Reference proteome</keyword>
<organism evidence="6 7">
    <name type="scientific">Caenorhabditis nigoni</name>
    <dbReference type="NCBI Taxonomy" id="1611254"/>
    <lineage>
        <taxon>Eukaryota</taxon>
        <taxon>Metazoa</taxon>
        <taxon>Ecdysozoa</taxon>
        <taxon>Nematoda</taxon>
        <taxon>Chromadorea</taxon>
        <taxon>Rhabditida</taxon>
        <taxon>Rhabditina</taxon>
        <taxon>Rhabditomorpha</taxon>
        <taxon>Rhabditoidea</taxon>
        <taxon>Rhabditidae</taxon>
        <taxon>Peloderinae</taxon>
        <taxon>Caenorhabditis</taxon>
    </lineage>
</organism>
<dbReference type="AlphaFoldDB" id="A0A2G5SL17"/>
<comment type="caution">
    <text evidence="6">The sequence shown here is derived from an EMBL/GenBank/DDBJ whole genome shotgun (WGS) entry which is preliminary data.</text>
</comment>
<evidence type="ECO:0000259" key="5">
    <source>
        <dbReference type="SMART" id="SM00809"/>
    </source>
</evidence>
<dbReference type="SUPFAM" id="SSF55711">
    <property type="entry name" value="Subdomain of clathrin and coatomer appendage domain"/>
    <property type="match status" value="1"/>
</dbReference>
<evidence type="ECO:0000313" key="6">
    <source>
        <dbReference type="EMBL" id="PIC15784.1"/>
    </source>
</evidence>
<keyword evidence="1" id="KW-0813">Transport</keyword>
<gene>
    <name evidence="6" type="primary">Cnig_chr_X.g22626</name>
    <name evidence="6" type="ORF">B9Z55_022626</name>
</gene>
<name>A0A2G5SL17_9PELO</name>
<dbReference type="OrthoDB" id="5867669at2759"/>